<dbReference type="Pfam" id="PF00646">
    <property type="entry name" value="F-box"/>
    <property type="match status" value="1"/>
</dbReference>
<name>A0A3L6SXA0_PANMI</name>
<keyword evidence="4" id="KW-1185">Reference proteome</keyword>
<dbReference type="InterPro" id="IPR001810">
    <property type="entry name" value="F-box_dom"/>
</dbReference>
<dbReference type="Gene3D" id="1.20.1280.50">
    <property type="match status" value="1"/>
</dbReference>
<reference evidence="4" key="1">
    <citation type="journal article" date="2019" name="Nat. Commun.">
        <title>The genome of broomcorn millet.</title>
        <authorList>
            <person name="Zou C."/>
            <person name="Miki D."/>
            <person name="Li D."/>
            <person name="Tang Q."/>
            <person name="Xiao L."/>
            <person name="Rajput S."/>
            <person name="Deng P."/>
            <person name="Jia W."/>
            <person name="Huang R."/>
            <person name="Zhang M."/>
            <person name="Sun Y."/>
            <person name="Hu J."/>
            <person name="Fu X."/>
            <person name="Schnable P.S."/>
            <person name="Li F."/>
            <person name="Zhang H."/>
            <person name="Feng B."/>
            <person name="Zhu X."/>
            <person name="Liu R."/>
            <person name="Schnable J.C."/>
            <person name="Zhu J.-K."/>
            <person name="Zhang H."/>
        </authorList>
    </citation>
    <scope>NUCLEOTIDE SEQUENCE [LARGE SCALE GENOMIC DNA]</scope>
</reference>
<dbReference type="InterPro" id="IPR017451">
    <property type="entry name" value="F-box-assoc_interact_dom"/>
</dbReference>
<dbReference type="EMBL" id="PQIB02000003">
    <property type="protein sequence ID" value="RLN28927.1"/>
    <property type="molecule type" value="Genomic_DNA"/>
</dbReference>
<dbReference type="OrthoDB" id="5319261at2759"/>
<dbReference type="NCBIfam" id="TIGR01640">
    <property type="entry name" value="F_box_assoc_1"/>
    <property type="match status" value="1"/>
</dbReference>
<accession>A0A3L6SXA0</accession>
<dbReference type="PANTHER" id="PTHR31672">
    <property type="entry name" value="BNACNNG10540D PROTEIN"/>
    <property type="match status" value="1"/>
</dbReference>
<dbReference type="InterPro" id="IPR013187">
    <property type="entry name" value="F-box-assoc_dom_typ3"/>
</dbReference>
<evidence type="ECO:0000313" key="3">
    <source>
        <dbReference type="EMBL" id="RLN28927.1"/>
    </source>
</evidence>
<evidence type="ECO:0000259" key="2">
    <source>
        <dbReference type="Pfam" id="PF08268"/>
    </source>
</evidence>
<evidence type="ECO:0000313" key="4">
    <source>
        <dbReference type="Proteomes" id="UP000275267"/>
    </source>
</evidence>
<dbReference type="STRING" id="4540.A0A3L6SXA0"/>
<dbReference type="InterPro" id="IPR036047">
    <property type="entry name" value="F-box-like_dom_sf"/>
</dbReference>
<feature type="domain" description="F-box associated beta-propeller type 3" evidence="2">
    <location>
        <begin position="111"/>
        <end position="275"/>
    </location>
</feature>
<proteinExistence type="predicted"/>
<organism evidence="3 4">
    <name type="scientific">Panicum miliaceum</name>
    <name type="common">Proso millet</name>
    <name type="synonym">Broomcorn millet</name>
    <dbReference type="NCBI Taxonomy" id="4540"/>
    <lineage>
        <taxon>Eukaryota</taxon>
        <taxon>Viridiplantae</taxon>
        <taxon>Streptophyta</taxon>
        <taxon>Embryophyta</taxon>
        <taxon>Tracheophyta</taxon>
        <taxon>Spermatophyta</taxon>
        <taxon>Magnoliopsida</taxon>
        <taxon>Liliopsida</taxon>
        <taxon>Poales</taxon>
        <taxon>Poaceae</taxon>
        <taxon>PACMAD clade</taxon>
        <taxon>Panicoideae</taxon>
        <taxon>Panicodae</taxon>
        <taxon>Paniceae</taxon>
        <taxon>Panicinae</taxon>
        <taxon>Panicum</taxon>
        <taxon>Panicum sect. Panicum</taxon>
    </lineage>
</organism>
<dbReference type="Pfam" id="PF08268">
    <property type="entry name" value="FBA_3"/>
    <property type="match status" value="1"/>
</dbReference>
<dbReference type="CDD" id="cd22157">
    <property type="entry name" value="F-box_AtFBW1-like"/>
    <property type="match status" value="1"/>
</dbReference>
<sequence length="305" mass="34424">MGLKAVSSRKRNRVQRQAVPELFDEIVWEILIRLPVASLGRFRSVSKAWHAIISDPIFVRAHLHLSKQKQQQDPTSFRITPQDSIAKPFSTNVRFYRWNLRQGSSSTASLLYRRHFPAGEFGPVSELAHCDGLVLLPTNTKTYVFNPAMKDAIALPESRRNRMAHGMCLPVGLGFDPFTGRYKVARSFYRCSDPTGILAMGMEVFTIGAGDGSWRETSADPSYPVFSSQTGKHYEGHLFYFMSKNNQHQPPPGLLRFSLQDETFGVTLFPPNMDPTLQAHDIHVNELDGELSVSYLSEHSKKLVI</sequence>
<dbReference type="Proteomes" id="UP000275267">
    <property type="component" value="Unassembled WGS sequence"/>
</dbReference>
<dbReference type="SUPFAM" id="SSF81383">
    <property type="entry name" value="F-box domain"/>
    <property type="match status" value="1"/>
</dbReference>
<gene>
    <name evidence="3" type="ORF">C2845_PM05G27940</name>
</gene>
<feature type="domain" description="F-box" evidence="1">
    <location>
        <begin position="21"/>
        <end position="58"/>
    </location>
</feature>
<dbReference type="AlphaFoldDB" id="A0A3L6SXA0"/>
<dbReference type="PANTHER" id="PTHR31672:SF13">
    <property type="entry name" value="F-BOX PROTEIN CPR30-LIKE"/>
    <property type="match status" value="1"/>
</dbReference>
<dbReference type="InterPro" id="IPR050796">
    <property type="entry name" value="SCF_F-box_component"/>
</dbReference>
<comment type="caution">
    <text evidence="3">The sequence shown here is derived from an EMBL/GenBank/DDBJ whole genome shotgun (WGS) entry which is preliminary data.</text>
</comment>
<protein>
    <submittedName>
        <fullName evidence="3">F-box/kelch-repeat protein</fullName>
    </submittedName>
</protein>
<evidence type="ECO:0000259" key="1">
    <source>
        <dbReference type="Pfam" id="PF00646"/>
    </source>
</evidence>